<feature type="compositionally biased region" description="Polar residues" evidence="1">
    <location>
        <begin position="346"/>
        <end position="366"/>
    </location>
</feature>
<evidence type="ECO:0000313" key="3">
    <source>
        <dbReference type="Proteomes" id="UP001152561"/>
    </source>
</evidence>
<dbReference type="AlphaFoldDB" id="A0A9Q1QS55"/>
<feature type="region of interest" description="Disordered" evidence="1">
    <location>
        <begin position="346"/>
        <end position="370"/>
    </location>
</feature>
<dbReference type="PANTHER" id="PTHR33318:SF22">
    <property type="entry name" value="SUPPRESSOR PROTEIN SRP40-LIKE ISOFORM X1"/>
    <property type="match status" value="1"/>
</dbReference>
<dbReference type="GO" id="GO:0007142">
    <property type="term" value="P:male meiosis II"/>
    <property type="evidence" value="ECO:0007669"/>
    <property type="project" value="InterPro"/>
</dbReference>
<accession>A0A9Q1QS55</accession>
<comment type="caution">
    <text evidence="2">The sequence shown here is derived from an EMBL/GenBank/DDBJ whole genome shotgun (WGS) entry which is preliminary data.</text>
</comment>
<dbReference type="Proteomes" id="UP001152561">
    <property type="component" value="Unassembled WGS sequence"/>
</dbReference>
<dbReference type="OrthoDB" id="1301481at2759"/>
<protein>
    <submittedName>
        <fullName evidence="2">Uncharacterized protein</fullName>
    </submittedName>
</protein>
<keyword evidence="3" id="KW-1185">Reference proteome</keyword>
<gene>
    <name evidence="2" type="ORF">K7X08_002700</name>
</gene>
<evidence type="ECO:0000313" key="2">
    <source>
        <dbReference type="EMBL" id="KAJ8525916.1"/>
    </source>
</evidence>
<sequence>MRCFTACFRTNCNHKKIIIKKPCTTNKINSISPKALQDLLETHENGESFVAIDDTKEESQHEVAIPINLIEESKDKEEEELNSSSKKKVVTFDLNVSMYDEILLANQVSANYSEINSQKENGKEEANMLSDLSSNLQKQNRKEEEEEEANELSNSSVSSYISYPPSYRYHCCINSVDEFEDIDLEEDANNNNNENDDVEIAAENGLMIQEESSYESLFSLSIDSRKANPTQEMCDKEEVNSPFKQSIKFSAKDPVSKLSVLNPIQWKGDDITMVASQLKKKHQEEKENVDMNLLDFSISYNRVEKELKLKSQENEIAVDTSLSSWLVKSSQDDNNNITNVVPQVGSVESSQDDTSNSKSNPASVGNSPLERTIRFDDRPILIGTVGSYLRHTGQATAVYPKSAGISSL</sequence>
<dbReference type="PANTHER" id="PTHR33318">
    <property type="entry name" value="ASPARTYL/GLUTAMYL-TRNA(ASN/GLN) AMIDOTRANSFERASE SUBUNIT"/>
    <property type="match status" value="1"/>
</dbReference>
<organism evidence="2 3">
    <name type="scientific">Anisodus acutangulus</name>
    <dbReference type="NCBI Taxonomy" id="402998"/>
    <lineage>
        <taxon>Eukaryota</taxon>
        <taxon>Viridiplantae</taxon>
        <taxon>Streptophyta</taxon>
        <taxon>Embryophyta</taxon>
        <taxon>Tracheophyta</taxon>
        <taxon>Spermatophyta</taxon>
        <taxon>Magnoliopsida</taxon>
        <taxon>eudicotyledons</taxon>
        <taxon>Gunneridae</taxon>
        <taxon>Pentapetalae</taxon>
        <taxon>asterids</taxon>
        <taxon>lamiids</taxon>
        <taxon>Solanales</taxon>
        <taxon>Solanaceae</taxon>
        <taxon>Solanoideae</taxon>
        <taxon>Hyoscyameae</taxon>
        <taxon>Anisodus</taxon>
    </lineage>
</organism>
<proteinExistence type="predicted"/>
<evidence type="ECO:0000256" key="1">
    <source>
        <dbReference type="SAM" id="MobiDB-lite"/>
    </source>
</evidence>
<dbReference type="InterPro" id="IPR039300">
    <property type="entry name" value="JASON"/>
</dbReference>
<feature type="region of interest" description="Disordered" evidence="1">
    <location>
        <begin position="118"/>
        <end position="157"/>
    </location>
</feature>
<name>A0A9Q1QS55_9SOLA</name>
<dbReference type="EMBL" id="JAJAGQ010000034">
    <property type="protein sequence ID" value="KAJ8525916.1"/>
    <property type="molecule type" value="Genomic_DNA"/>
</dbReference>
<reference evidence="3" key="1">
    <citation type="journal article" date="2023" name="Proc. Natl. Acad. Sci. U.S.A.">
        <title>Genomic and structural basis for evolution of tropane alkaloid biosynthesis.</title>
        <authorList>
            <person name="Wanga Y.-J."/>
            <person name="Taina T."/>
            <person name="Yua J.-Y."/>
            <person name="Lia J."/>
            <person name="Xua B."/>
            <person name="Chenc J."/>
            <person name="D'Auriad J.C."/>
            <person name="Huanga J.-P."/>
            <person name="Huanga S.-X."/>
        </authorList>
    </citation>
    <scope>NUCLEOTIDE SEQUENCE [LARGE SCALE GENOMIC DNA]</scope>
    <source>
        <strain evidence="3">cv. KIB-2019</strain>
    </source>
</reference>